<dbReference type="NCBIfam" id="TIGR01444">
    <property type="entry name" value="fkbM_fam"/>
    <property type="match status" value="1"/>
</dbReference>
<dbReference type="InterPro" id="IPR052514">
    <property type="entry name" value="SAM-dependent_MTase"/>
</dbReference>
<dbReference type="Gene3D" id="3.40.50.150">
    <property type="entry name" value="Vaccinia Virus protein VP39"/>
    <property type="match status" value="1"/>
</dbReference>
<dbReference type="EMBL" id="BMIC01000001">
    <property type="protein sequence ID" value="GFZ78104.1"/>
    <property type="molecule type" value="Genomic_DNA"/>
</dbReference>
<gene>
    <name evidence="2" type="ORF">GCM10011531_04550</name>
</gene>
<dbReference type="RefSeq" id="WP_188604716.1">
    <property type="nucleotide sequence ID" value="NZ_BMIC01000001.1"/>
</dbReference>
<evidence type="ECO:0000313" key="2">
    <source>
        <dbReference type="EMBL" id="GFZ78104.1"/>
    </source>
</evidence>
<dbReference type="PANTHER" id="PTHR34203">
    <property type="entry name" value="METHYLTRANSFERASE, FKBM FAMILY PROTEIN"/>
    <property type="match status" value="1"/>
</dbReference>
<dbReference type="InterPro" id="IPR029063">
    <property type="entry name" value="SAM-dependent_MTases_sf"/>
</dbReference>
<proteinExistence type="predicted"/>
<dbReference type="InterPro" id="IPR006342">
    <property type="entry name" value="FkbM_mtfrase"/>
</dbReference>
<dbReference type="AlphaFoldDB" id="A0A8J2TNN8"/>
<evidence type="ECO:0000259" key="1">
    <source>
        <dbReference type="Pfam" id="PF05050"/>
    </source>
</evidence>
<sequence length="273" mass="31103">MIAPELKAYIKRKLNLKTSKSVSEFDRLKLVPRYVKTSAIIHGKELQIPDSASFLFMYDEIFKTEIYKFKTKNKSPYIIDGGANIGLASIYFKQLYPSAEIVAFEPDPFIFDILEANIKSHGLDDVKLINKGLWNENTSLKFQSEGADAGILETYNKSNYKANSKSVPMTSLRPYIKSKVDLLKLDIEGAETVVLKDIAEDLDKVDRIFVEYHSFVGQQQTLNELINILTEAKFRIYMSIPGNDALKSPFMGLSNYNNMDFQLNIFGFKQDCN</sequence>
<dbReference type="Pfam" id="PF05050">
    <property type="entry name" value="Methyltransf_21"/>
    <property type="match status" value="1"/>
</dbReference>
<reference evidence="2 3" key="1">
    <citation type="journal article" date="2014" name="Int. J. Syst. Evol. Microbiol.">
        <title>Complete genome sequence of Corynebacterium casei LMG S-19264T (=DSM 44701T), isolated from a smear-ripened cheese.</title>
        <authorList>
            <consortium name="US DOE Joint Genome Institute (JGI-PGF)"/>
            <person name="Walter F."/>
            <person name="Albersmeier A."/>
            <person name="Kalinowski J."/>
            <person name="Ruckert C."/>
        </authorList>
    </citation>
    <scope>NUCLEOTIDE SEQUENCE [LARGE SCALE GENOMIC DNA]</scope>
    <source>
        <strain evidence="2 3">CGMCC 1.15295</strain>
    </source>
</reference>
<comment type="caution">
    <text evidence="2">The sequence shown here is derived from an EMBL/GenBank/DDBJ whole genome shotgun (WGS) entry which is preliminary data.</text>
</comment>
<feature type="domain" description="Methyltransferase FkbM" evidence="1">
    <location>
        <begin position="80"/>
        <end position="236"/>
    </location>
</feature>
<dbReference type="Proteomes" id="UP000598120">
    <property type="component" value="Unassembled WGS sequence"/>
</dbReference>
<name>A0A8J2TNN8_9FLAO</name>
<dbReference type="PANTHER" id="PTHR34203:SF15">
    <property type="entry name" value="SLL1173 PROTEIN"/>
    <property type="match status" value="1"/>
</dbReference>
<protein>
    <recommendedName>
        <fullName evidence="1">Methyltransferase FkbM domain-containing protein</fullName>
    </recommendedName>
</protein>
<dbReference type="SUPFAM" id="SSF53335">
    <property type="entry name" value="S-adenosyl-L-methionine-dependent methyltransferases"/>
    <property type="match status" value="1"/>
</dbReference>
<evidence type="ECO:0000313" key="3">
    <source>
        <dbReference type="Proteomes" id="UP000598120"/>
    </source>
</evidence>
<organism evidence="2 3">
    <name type="scientific">Aquaticitalea lipolytica</name>
    <dbReference type="NCBI Taxonomy" id="1247562"/>
    <lineage>
        <taxon>Bacteria</taxon>
        <taxon>Pseudomonadati</taxon>
        <taxon>Bacteroidota</taxon>
        <taxon>Flavobacteriia</taxon>
        <taxon>Flavobacteriales</taxon>
        <taxon>Flavobacteriaceae</taxon>
        <taxon>Aquaticitalea</taxon>
    </lineage>
</organism>
<accession>A0A8J2TNN8</accession>
<keyword evidence="3" id="KW-1185">Reference proteome</keyword>